<gene>
    <name evidence="1" type="ORF">METZ01_LOCUS264878</name>
</gene>
<name>A0A382JI35_9ZZZZ</name>
<protein>
    <submittedName>
        <fullName evidence="1">Uncharacterized protein</fullName>
    </submittedName>
</protein>
<evidence type="ECO:0000313" key="1">
    <source>
        <dbReference type="EMBL" id="SVC12024.1"/>
    </source>
</evidence>
<feature type="non-terminal residue" evidence="1">
    <location>
        <position position="438"/>
    </location>
</feature>
<proteinExistence type="predicted"/>
<reference evidence="1" key="1">
    <citation type="submission" date="2018-05" db="EMBL/GenBank/DDBJ databases">
        <authorList>
            <person name="Lanie J.A."/>
            <person name="Ng W.-L."/>
            <person name="Kazmierczak K.M."/>
            <person name="Andrzejewski T.M."/>
            <person name="Davidsen T.M."/>
            <person name="Wayne K.J."/>
            <person name="Tettelin H."/>
            <person name="Glass J.I."/>
            <person name="Rusch D."/>
            <person name="Podicherti R."/>
            <person name="Tsui H.-C.T."/>
            <person name="Winkler M.E."/>
        </authorList>
    </citation>
    <scope>NUCLEOTIDE SEQUENCE</scope>
</reference>
<accession>A0A382JI35</accession>
<sequence>AAQADRSISFQTIETGVANAGSIILQPSGGNVGIGGSPTGTNTKLGVIFGVSGSAANLAESVSYAAIEMYPYRNSSTYGMFVGAMGLTSGYIQSANTDGSAAGAFSINPWGGNVGIGTNSPATPLEVAGAITLDGAAAGGTSTYFDWRNNGSTFAYSGSAASVVGGGAANDLSPGWCTGSNNLLFGTANVERMRITSAGVVWIKSGILEINSESTSTATAEIDKIEFKKAHGSGAHLGYYTLGEIRSYTNGGYSGGMKFYTGKNVGGGSYASTFAAIIDSNGNVGIGTDSPTSLLTVDGDALASNFETSGTGYLYLGGHVRLNNPGSGAFKLGQYNGSSWTDTLNITNAGAGTFSSSISAQGMVTVTQNDIGTGESVGLRIIRSGGAQIWNITSGITGVDNTTFNVRNSTSNTNVFSIDASSNAATCAGDVIAYSDKK</sequence>
<dbReference type="AlphaFoldDB" id="A0A382JI35"/>
<organism evidence="1">
    <name type="scientific">marine metagenome</name>
    <dbReference type="NCBI Taxonomy" id="408172"/>
    <lineage>
        <taxon>unclassified sequences</taxon>
        <taxon>metagenomes</taxon>
        <taxon>ecological metagenomes</taxon>
    </lineage>
</organism>
<dbReference type="EMBL" id="UINC01074633">
    <property type="protein sequence ID" value="SVC12024.1"/>
    <property type="molecule type" value="Genomic_DNA"/>
</dbReference>
<feature type="non-terminal residue" evidence="1">
    <location>
        <position position="1"/>
    </location>
</feature>